<gene>
    <name evidence="2" type="ORF">M099_0418</name>
</gene>
<name>A0A069SN71_PHOVU</name>
<sequence length="192" mass="22958">MELEELQKAWKELNERVSQNELVHQQQIIEMLSRQKESCLQRMLRMDKIASIFMLGVTILMFVDFIHLNGKLVFWPAIFGLLLYALTVNFAGVILLTKIKKETNLEMQIKNILRYKMLINWSYIIGYLLVTPFICIFLHTYRHLWWLMITMFGLILAGVLTDYFLFHHVSDRIKELTHVNKELMELKKKHKE</sequence>
<dbReference type="RefSeq" id="WP_022508802.1">
    <property type="nucleotide sequence ID" value="NZ_JNHM01000005.1"/>
</dbReference>
<dbReference type="EMBL" id="JNHM01000005">
    <property type="protein sequence ID" value="KDS56347.1"/>
    <property type="molecule type" value="Genomic_DNA"/>
</dbReference>
<dbReference type="Proteomes" id="UP000027661">
    <property type="component" value="Unassembled WGS sequence"/>
</dbReference>
<proteinExistence type="predicted"/>
<evidence type="ECO:0000313" key="2">
    <source>
        <dbReference type="EMBL" id="KDS56347.1"/>
    </source>
</evidence>
<dbReference type="PATRIC" id="fig|1339352.3.peg.408"/>
<organism evidence="2 3">
    <name type="scientific">Phocaeicola vulgatus str. 3975 RP4</name>
    <dbReference type="NCBI Taxonomy" id="1339352"/>
    <lineage>
        <taxon>Bacteria</taxon>
        <taxon>Pseudomonadati</taxon>
        <taxon>Bacteroidota</taxon>
        <taxon>Bacteroidia</taxon>
        <taxon>Bacteroidales</taxon>
        <taxon>Bacteroidaceae</taxon>
        <taxon>Phocaeicola</taxon>
    </lineage>
</organism>
<feature type="transmembrane region" description="Helical" evidence="1">
    <location>
        <begin position="145"/>
        <end position="166"/>
    </location>
</feature>
<dbReference type="AlphaFoldDB" id="A0A069SN71"/>
<reference evidence="2 3" key="1">
    <citation type="submission" date="2014-04" db="EMBL/GenBank/DDBJ databases">
        <authorList>
            <person name="Sears C."/>
            <person name="Carroll K."/>
            <person name="Sack B.R."/>
            <person name="Qadri F."/>
            <person name="Myers L.L."/>
            <person name="Chung G.-T."/>
            <person name="Escheverria P."/>
            <person name="Fraser C.M."/>
            <person name="Sadzewicz L."/>
            <person name="Shefchek K.A."/>
            <person name="Tallon L."/>
            <person name="Das S.P."/>
            <person name="Daugherty S."/>
            <person name="Mongodin E.F."/>
        </authorList>
    </citation>
    <scope>NUCLEOTIDE SEQUENCE [LARGE SCALE GENOMIC DNA]</scope>
    <source>
        <strain evidence="2 3">3975 RP4</strain>
    </source>
</reference>
<evidence type="ECO:0000313" key="3">
    <source>
        <dbReference type="Proteomes" id="UP000027661"/>
    </source>
</evidence>
<keyword evidence="1" id="KW-1133">Transmembrane helix</keyword>
<keyword evidence="1" id="KW-0472">Membrane</keyword>
<feature type="transmembrane region" description="Helical" evidence="1">
    <location>
        <begin position="118"/>
        <end position="139"/>
    </location>
</feature>
<keyword evidence="1" id="KW-0812">Transmembrane</keyword>
<feature type="transmembrane region" description="Helical" evidence="1">
    <location>
        <begin position="74"/>
        <end position="97"/>
    </location>
</feature>
<comment type="caution">
    <text evidence="2">The sequence shown here is derived from an EMBL/GenBank/DDBJ whole genome shotgun (WGS) entry which is preliminary data.</text>
</comment>
<evidence type="ECO:0000256" key="1">
    <source>
        <dbReference type="SAM" id="Phobius"/>
    </source>
</evidence>
<feature type="transmembrane region" description="Helical" evidence="1">
    <location>
        <begin position="49"/>
        <end position="68"/>
    </location>
</feature>
<accession>A0A069SN71</accession>
<protein>
    <submittedName>
        <fullName evidence="2">Uncharacterized protein</fullName>
    </submittedName>
</protein>